<dbReference type="SUPFAM" id="SSF56059">
    <property type="entry name" value="Glutathione synthetase ATP-binding domain-like"/>
    <property type="match status" value="1"/>
</dbReference>
<dbReference type="InterPro" id="IPR025841">
    <property type="entry name" value="CP_ATPgrasp_2"/>
</dbReference>
<name>A0ABV6C2X7_9ACTN</name>
<comment type="caution">
    <text evidence="3">The sequence shown here is derived from an EMBL/GenBank/DDBJ whole genome shotgun (WGS) entry which is preliminary data.</text>
</comment>
<feature type="region of interest" description="Disordered" evidence="1">
    <location>
        <begin position="465"/>
        <end position="517"/>
    </location>
</feature>
<evidence type="ECO:0000259" key="2">
    <source>
        <dbReference type="Pfam" id="PF14403"/>
    </source>
</evidence>
<feature type="compositionally biased region" description="Polar residues" evidence="1">
    <location>
        <begin position="465"/>
        <end position="475"/>
    </location>
</feature>
<dbReference type="Proteomes" id="UP001589788">
    <property type="component" value="Unassembled WGS sequence"/>
</dbReference>
<reference evidence="3 4" key="1">
    <citation type="submission" date="2024-09" db="EMBL/GenBank/DDBJ databases">
        <authorList>
            <person name="Sun Q."/>
            <person name="Mori K."/>
        </authorList>
    </citation>
    <scope>NUCLEOTIDE SEQUENCE [LARGE SCALE GENOMIC DNA]</scope>
    <source>
        <strain evidence="3 4">JCM 15389</strain>
    </source>
</reference>
<evidence type="ECO:0000313" key="4">
    <source>
        <dbReference type="Proteomes" id="UP001589788"/>
    </source>
</evidence>
<sequence length="517" mass="55005">MPEPGPRPEAAPEAPLDELFDSSGQPRPHAAFLSAFLEDLGPAGLLGRQVAAQRQLARLGVTFPLAGDPDPERTWPFDVLPRLVALAEWEHLAAGLAQRLVALNAFVADCYGPQEALRAKVVPPEVVLGSRHFEPALLNTSPPAGIWTHVAGTDVVRDGSGQFVVLEDNLRVPSGAAYMLVNRQVSKTVVPEAFREASVLPVEPYLDALGEGLAALRTGSDDDLAVLLTPGPANPAWFEHVFLARQLGIPLVEGADLLVDDQDRLQVRTVEGLRPVDVVYRRVADDYLDPELGRPDSLVGVPGLLRSWRAGRVALANAPGTGVADDKAVYAFVPAIIRFFLDEEPILANVPTWWCGDPEQCRFVLAHLAELVVKPTTEGGGYGVVVGPDVPRESLTAVAARIQQNPAGWVAQPTLELSTTPSLAADGTLQPRRVDLRTFTVLAPAGATSAAGGLTRVAPFGSRVVNSSQGGSSKDTWVVDDRLPAGRPGARVLPSPLLGPGRPAPLDPRPGRTRDPH</sequence>
<dbReference type="InterPro" id="IPR051680">
    <property type="entry name" value="ATP-dep_Glu-Cys_Ligase-2"/>
</dbReference>
<dbReference type="Pfam" id="PF14403">
    <property type="entry name" value="CP_ATPgrasp_2"/>
    <property type="match status" value="1"/>
</dbReference>
<evidence type="ECO:0000256" key="1">
    <source>
        <dbReference type="SAM" id="MobiDB-lite"/>
    </source>
</evidence>
<evidence type="ECO:0000313" key="3">
    <source>
        <dbReference type="EMBL" id="MFC0082029.1"/>
    </source>
</evidence>
<keyword evidence="4" id="KW-1185">Reference proteome</keyword>
<dbReference type="InterPro" id="IPR016450">
    <property type="entry name" value="UCP005522"/>
</dbReference>
<accession>A0ABV6C2X7</accession>
<gene>
    <name evidence="3" type="ORF">ACFFRE_07695</name>
</gene>
<organism evidence="3 4">
    <name type="scientific">Aciditerrimonas ferrireducens</name>
    <dbReference type="NCBI Taxonomy" id="667306"/>
    <lineage>
        <taxon>Bacteria</taxon>
        <taxon>Bacillati</taxon>
        <taxon>Actinomycetota</taxon>
        <taxon>Acidimicrobiia</taxon>
        <taxon>Acidimicrobiales</taxon>
        <taxon>Acidimicrobiaceae</taxon>
        <taxon>Aciditerrimonas</taxon>
    </lineage>
</organism>
<dbReference type="RefSeq" id="WP_377789434.1">
    <property type="nucleotide sequence ID" value="NZ_JBHLYQ010000065.1"/>
</dbReference>
<feature type="domain" description="Circularly permuted ATP-grasp type 2" evidence="2">
    <location>
        <begin position="81"/>
        <end position="458"/>
    </location>
</feature>
<dbReference type="PIRSF" id="PIRSF005522">
    <property type="entry name" value="UCP005522"/>
    <property type="match status" value="1"/>
</dbReference>
<dbReference type="PANTHER" id="PTHR34595">
    <property type="entry name" value="BLR5612 PROTEIN"/>
    <property type="match status" value="1"/>
</dbReference>
<protein>
    <submittedName>
        <fullName evidence="3">Circularly permuted type 2 ATP-grasp protein</fullName>
    </submittedName>
</protein>
<dbReference type="PANTHER" id="PTHR34595:SF2">
    <property type="entry name" value="BLR2978 PROTEIN"/>
    <property type="match status" value="1"/>
</dbReference>
<dbReference type="Gene3D" id="3.30.1490.270">
    <property type="match status" value="1"/>
</dbReference>
<proteinExistence type="predicted"/>
<feature type="region of interest" description="Disordered" evidence="1">
    <location>
        <begin position="1"/>
        <end position="24"/>
    </location>
</feature>
<dbReference type="EMBL" id="JBHLYQ010000065">
    <property type="protein sequence ID" value="MFC0082029.1"/>
    <property type="molecule type" value="Genomic_DNA"/>
</dbReference>
<dbReference type="Gene3D" id="3.40.50.11290">
    <property type="match status" value="1"/>
</dbReference>